<evidence type="ECO:0000313" key="2">
    <source>
        <dbReference type="EMBL" id="VFU10726.1"/>
    </source>
</evidence>
<reference evidence="2 3" key="1">
    <citation type="submission" date="2019-03" db="EMBL/GenBank/DDBJ databases">
        <authorList>
            <person name="Kox A.R. M."/>
        </authorList>
    </citation>
    <scope>NUCLEOTIDE SEQUENCE [LARGE SCALE GENOMIC DNA]</scope>
    <source>
        <strain evidence="2">MTUNDRAET4 annotated genome</strain>
    </source>
</reference>
<evidence type="ECO:0000313" key="3">
    <source>
        <dbReference type="Proteomes" id="UP000294360"/>
    </source>
</evidence>
<dbReference type="EMBL" id="LR536450">
    <property type="protein sequence ID" value="VFU10726.1"/>
    <property type="molecule type" value="Genomic_DNA"/>
</dbReference>
<dbReference type="PANTHER" id="PTHR38592:SF3">
    <property type="entry name" value="BLL4819 PROTEIN"/>
    <property type="match status" value="1"/>
</dbReference>
<protein>
    <submittedName>
        <fullName evidence="2">OpgC protein</fullName>
    </submittedName>
</protein>
<keyword evidence="1" id="KW-0472">Membrane</keyword>
<feature type="transmembrane region" description="Helical" evidence="1">
    <location>
        <begin position="163"/>
        <end position="185"/>
    </location>
</feature>
<keyword evidence="1" id="KW-1133">Transmembrane helix</keyword>
<dbReference type="PIRSF" id="PIRSF028704">
    <property type="entry name" value="UPC028704"/>
    <property type="match status" value="1"/>
</dbReference>
<dbReference type="OrthoDB" id="9775975at2"/>
<feature type="transmembrane region" description="Helical" evidence="1">
    <location>
        <begin position="330"/>
        <end position="350"/>
    </location>
</feature>
<feature type="transmembrane region" description="Helical" evidence="1">
    <location>
        <begin position="264"/>
        <end position="285"/>
    </location>
</feature>
<evidence type="ECO:0000256" key="1">
    <source>
        <dbReference type="SAM" id="Phobius"/>
    </source>
</evidence>
<dbReference type="KEGG" id="mtun:MTUNDRAET4_3845"/>
<gene>
    <name evidence="2" type="ORF">MTUNDRAET4_3845</name>
</gene>
<feature type="transmembrane region" description="Helical" evidence="1">
    <location>
        <begin position="306"/>
        <end position="324"/>
    </location>
</feature>
<feature type="transmembrane region" description="Helical" evidence="1">
    <location>
        <begin position="223"/>
        <end position="244"/>
    </location>
</feature>
<proteinExistence type="predicted"/>
<dbReference type="Proteomes" id="UP000294360">
    <property type="component" value="Chromosome"/>
</dbReference>
<dbReference type="RefSeq" id="WP_134491592.1">
    <property type="nucleotide sequence ID" value="NZ_CP139089.1"/>
</dbReference>
<sequence length="368" mass="40605">MRAPNEIDFWRGFALLTIFVNHVPGLYFERFTYRNVSLSDSAELFVFLAGWAMRKLIDGPVASLSAGALVFRLESRALHVYVAQTVITEIAIALLAASALLFDAPFLLDWHNASAVFNDPVRAHVGLVLLTHQLGYFNILPLYVVLMFAAPLIALTHRFAPRLLLPISFTIYAFALITGVNLPTWPVEGTWFFNPLCWQLIYCLGFALGGEDGLGAFARRHRRVLWFVALPIILVGAVVALMNFSPNPIAAPSPKLVFMFDKTFLSPARLIHSLALTAFFAGSFVTIRQALPLLAKYLSMLGRNSLNVFCAASLLSLICQIFRFVYGGHIATDALIVILGVSVMGVVAWASEWRGRLSANPPKRVPSP</sequence>
<accession>A0A4U8Z5A8</accession>
<feature type="transmembrane region" description="Helical" evidence="1">
    <location>
        <begin position="191"/>
        <end position="211"/>
    </location>
</feature>
<dbReference type="PANTHER" id="PTHR38592">
    <property type="entry name" value="BLL4819 PROTEIN"/>
    <property type="match status" value="1"/>
</dbReference>
<keyword evidence="1" id="KW-0812">Transmembrane</keyword>
<name>A0A4U8Z5A8_METTU</name>
<feature type="transmembrane region" description="Helical" evidence="1">
    <location>
        <begin position="9"/>
        <end position="28"/>
    </location>
</feature>
<dbReference type="InterPro" id="IPR014550">
    <property type="entry name" value="UCP028704_OpgC"/>
</dbReference>
<feature type="transmembrane region" description="Helical" evidence="1">
    <location>
        <begin position="78"/>
        <end position="102"/>
    </location>
</feature>
<dbReference type="Pfam" id="PF10129">
    <property type="entry name" value="OpgC_C"/>
    <property type="match status" value="1"/>
</dbReference>
<feature type="transmembrane region" description="Helical" evidence="1">
    <location>
        <begin position="136"/>
        <end position="156"/>
    </location>
</feature>
<organism evidence="2 3">
    <name type="scientific">Methylocella tundrae</name>
    <dbReference type="NCBI Taxonomy" id="227605"/>
    <lineage>
        <taxon>Bacteria</taxon>
        <taxon>Pseudomonadati</taxon>
        <taxon>Pseudomonadota</taxon>
        <taxon>Alphaproteobacteria</taxon>
        <taxon>Hyphomicrobiales</taxon>
        <taxon>Beijerinckiaceae</taxon>
        <taxon>Methylocella</taxon>
    </lineage>
</organism>
<dbReference type="AlphaFoldDB" id="A0A4U8Z5A8"/>